<dbReference type="PANTHER" id="PTHR46558">
    <property type="entry name" value="TRACRIPTIONAL REGULATORY PROTEIN-RELATED-RELATED"/>
    <property type="match status" value="1"/>
</dbReference>
<dbReference type="SUPFAM" id="SSF47413">
    <property type="entry name" value="lambda repressor-like DNA-binding domains"/>
    <property type="match status" value="1"/>
</dbReference>
<dbReference type="RefSeq" id="WP_186936122.1">
    <property type="nucleotide sequence ID" value="NZ_JACOPS010000005.1"/>
</dbReference>
<dbReference type="PROSITE" id="PS50943">
    <property type="entry name" value="HTH_CROC1"/>
    <property type="match status" value="1"/>
</dbReference>
<feature type="transmembrane region" description="Helical" evidence="3">
    <location>
        <begin position="184"/>
        <end position="202"/>
    </location>
</feature>
<proteinExistence type="predicted"/>
<evidence type="ECO:0000256" key="3">
    <source>
        <dbReference type="SAM" id="Phobius"/>
    </source>
</evidence>
<dbReference type="Proteomes" id="UP000636755">
    <property type="component" value="Unassembled WGS sequence"/>
</dbReference>
<gene>
    <name evidence="5" type="ORF">H8R91_10575</name>
</gene>
<feature type="transmembrane region" description="Helical" evidence="3">
    <location>
        <begin position="208"/>
        <end position="226"/>
    </location>
</feature>
<dbReference type="SMART" id="SM00530">
    <property type="entry name" value="HTH_XRE"/>
    <property type="match status" value="1"/>
</dbReference>
<feature type="compositionally biased region" description="Polar residues" evidence="2">
    <location>
        <begin position="67"/>
        <end position="92"/>
    </location>
</feature>
<dbReference type="Gene3D" id="1.10.260.40">
    <property type="entry name" value="lambda repressor-like DNA-binding domains"/>
    <property type="match status" value="1"/>
</dbReference>
<feature type="domain" description="HTH cro/C1-type" evidence="4">
    <location>
        <begin position="9"/>
        <end position="63"/>
    </location>
</feature>
<keyword evidence="3" id="KW-0472">Membrane</keyword>
<dbReference type="Pfam" id="PF01381">
    <property type="entry name" value="HTH_3"/>
    <property type="match status" value="1"/>
</dbReference>
<keyword evidence="3" id="KW-1133">Transmembrane helix</keyword>
<feature type="transmembrane region" description="Helical" evidence="3">
    <location>
        <begin position="238"/>
        <end position="256"/>
    </location>
</feature>
<dbReference type="InterPro" id="IPR001387">
    <property type="entry name" value="Cro/C1-type_HTH"/>
</dbReference>
<evidence type="ECO:0000313" key="6">
    <source>
        <dbReference type="Proteomes" id="UP000636755"/>
    </source>
</evidence>
<protein>
    <submittedName>
        <fullName evidence="5">Helix-turn-helix transcriptional regulator</fullName>
    </submittedName>
</protein>
<comment type="caution">
    <text evidence="5">The sequence shown here is derived from an EMBL/GenBank/DDBJ whole genome shotgun (WGS) entry which is preliminary data.</text>
</comment>
<dbReference type="PANTHER" id="PTHR46558:SF4">
    <property type="entry name" value="DNA-BIDING PHAGE PROTEIN"/>
    <property type="match status" value="1"/>
</dbReference>
<feature type="transmembrane region" description="Helical" evidence="3">
    <location>
        <begin position="262"/>
        <end position="280"/>
    </location>
</feature>
<accession>A0ABR7HN40</accession>
<keyword evidence="1" id="KW-0238">DNA-binding</keyword>
<evidence type="ECO:0000313" key="5">
    <source>
        <dbReference type="EMBL" id="MBC5728954.1"/>
    </source>
</evidence>
<dbReference type="CDD" id="cd00093">
    <property type="entry name" value="HTH_XRE"/>
    <property type="match status" value="1"/>
</dbReference>
<evidence type="ECO:0000256" key="2">
    <source>
        <dbReference type="SAM" id="MobiDB-lite"/>
    </source>
</evidence>
<feature type="region of interest" description="Disordered" evidence="2">
    <location>
        <begin position="67"/>
        <end position="96"/>
    </location>
</feature>
<dbReference type="InterPro" id="IPR010982">
    <property type="entry name" value="Lambda_DNA-bd_dom_sf"/>
</dbReference>
<keyword evidence="3" id="KW-0812">Transmembrane</keyword>
<organism evidence="5 6">
    <name type="scientific">Ruminococcus intestinalis</name>
    <dbReference type="NCBI Taxonomy" id="2763066"/>
    <lineage>
        <taxon>Bacteria</taxon>
        <taxon>Bacillati</taxon>
        <taxon>Bacillota</taxon>
        <taxon>Clostridia</taxon>
        <taxon>Eubacteriales</taxon>
        <taxon>Oscillospiraceae</taxon>
        <taxon>Ruminococcus</taxon>
    </lineage>
</organism>
<sequence length="285" mass="32211">MDIETANRLLQYRKKHNLSQEELANKIGVSRQAVSKWERAEASPDTDNLILLAEIYGVSLDELLKGESNNSSKSEAEQETVSGESADNTQIPTGDEGTEYIKADKVSFKNGIHVDAKNGDKVHISFADGIHVQNKDGTKVDIGKDGVFVNENGKQRVYTDKDGHIMHDADMTDEMFTGGKHKKFWNSFPFFAIALVVFLWWGFSGLCFGWALSWIVLLTIPLYYSLVDAIYKRKADHFAFPVLAAMAYILMGYFNIFGGWTVGWVVFLTIPLYYWICSFFKNKND</sequence>
<evidence type="ECO:0000259" key="4">
    <source>
        <dbReference type="PROSITE" id="PS50943"/>
    </source>
</evidence>
<name>A0ABR7HN40_9FIRM</name>
<evidence type="ECO:0000256" key="1">
    <source>
        <dbReference type="ARBA" id="ARBA00023125"/>
    </source>
</evidence>
<keyword evidence="6" id="KW-1185">Reference proteome</keyword>
<reference evidence="5 6" key="1">
    <citation type="submission" date="2020-08" db="EMBL/GenBank/DDBJ databases">
        <title>Genome public.</title>
        <authorList>
            <person name="Liu C."/>
            <person name="Sun Q."/>
        </authorList>
    </citation>
    <scope>NUCLEOTIDE SEQUENCE [LARGE SCALE GENOMIC DNA]</scope>
    <source>
        <strain evidence="5 6">NSJ-71</strain>
    </source>
</reference>
<dbReference type="EMBL" id="JACOPS010000005">
    <property type="protein sequence ID" value="MBC5728954.1"/>
    <property type="molecule type" value="Genomic_DNA"/>
</dbReference>